<evidence type="ECO:0000256" key="3">
    <source>
        <dbReference type="ARBA" id="ARBA00022723"/>
    </source>
</evidence>
<dbReference type="Pfam" id="PF13639">
    <property type="entry name" value="zf-RING_2"/>
    <property type="match status" value="1"/>
</dbReference>
<dbReference type="GO" id="GO:0061630">
    <property type="term" value="F:ubiquitin protein ligase activity"/>
    <property type="evidence" value="ECO:0007669"/>
    <property type="project" value="TreeGrafter"/>
</dbReference>
<evidence type="ECO:0000256" key="4">
    <source>
        <dbReference type="ARBA" id="ARBA00022771"/>
    </source>
</evidence>
<evidence type="ECO:0000256" key="6">
    <source>
        <dbReference type="ARBA" id="ARBA00022989"/>
    </source>
</evidence>
<gene>
    <name evidence="12" type="ORF">KGF56_001139</name>
</gene>
<keyword evidence="2 10" id="KW-0812">Transmembrane</keyword>
<keyword evidence="3" id="KW-0479">Metal-binding</keyword>
<protein>
    <recommendedName>
        <fullName evidence="11">RING-type domain-containing protein</fullName>
    </recommendedName>
</protein>
<dbReference type="InterPro" id="IPR003137">
    <property type="entry name" value="PA_domain"/>
</dbReference>
<keyword evidence="6 10" id="KW-1133">Transmembrane helix</keyword>
<dbReference type="SMART" id="SM00184">
    <property type="entry name" value="RING"/>
    <property type="match status" value="1"/>
</dbReference>
<evidence type="ECO:0000256" key="1">
    <source>
        <dbReference type="ARBA" id="ARBA00004370"/>
    </source>
</evidence>
<dbReference type="InterPro" id="IPR001841">
    <property type="entry name" value="Znf_RING"/>
</dbReference>
<keyword evidence="5" id="KW-0862">Zinc</keyword>
<dbReference type="EMBL" id="JAHUZD010000026">
    <property type="protein sequence ID" value="KAI3405920.2"/>
    <property type="molecule type" value="Genomic_DNA"/>
</dbReference>
<reference evidence="12" key="1">
    <citation type="journal article" date="2022" name="DNA Res.">
        <title>Genome analysis of five recently described species of the CUG-Ser clade uncovers Candida theae as a new hybrid lineage with pathogenic potential in the Candida parapsilosis species complex.</title>
        <authorList>
            <person name="Mixao V."/>
            <person name="Del Olmo V."/>
            <person name="Hegedusova E."/>
            <person name="Saus E."/>
            <person name="Pryszcz L."/>
            <person name="Cillingova A."/>
            <person name="Nosek J."/>
            <person name="Gabaldon T."/>
        </authorList>
    </citation>
    <scope>NUCLEOTIDE SEQUENCE</scope>
    <source>
        <strain evidence="12">CBS 10844</strain>
    </source>
</reference>
<comment type="subcellular location">
    <subcellularLocation>
        <location evidence="1">Membrane</location>
    </subcellularLocation>
</comment>
<evidence type="ECO:0000259" key="11">
    <source>
        <dbReference type="PROSITE" id="PS50089"/>
    </source>
</evidence>
<evidence type="ECO:0000313" key="13">
    <source>
        <dbReference type="Proteomes" id="UP001202479"/>
    </source>
</evidence>
<evidence type="ECO:0000256" key="10">
    <source>
        <dbReference type="SAM" id="Phobius"/>
    </source>
</evidence>
<dbReference type="GO" id="GO:0016567">
    <property type="term" value="P:protein ubiquitination"/>
    <property type="evidence" value="ECO:0007669"/>
    <property type="project" value="TreeGrafter"/>
</dbReference>
<dbReference type="Gene3D" id="3.50.30.30">
    <property type="match status" value="1"/>
</dbReference>
<evidence type="ECO:0000256" key="5">
    <source>
        <dbReference type="ARBA" id="ARBA00022833"/>
    </source>
</evidence>
<dbReference type="RefSeq" id="XP_049181665.1">
    <property type="nucleotide sequence ID" value="XM_049322230.1"/>
</dbReference>
<dbReference type="Pfam" id="PF02225">
    <property type="entry name" value="PA"/>
    <property type="match status" value="1"/>
</dbReference>
<keyword evidence="13" id="KW-1185">Reference proteome</keyword>
<evidence type="ECO:0000256" key="2">
    <source>
        <dbReference type="ARBA" id="ARBA00022692"/>
    </source>
</evidence>
<dbReference type="PROSITE" id="PS50089">
    <property type="entry name" value="ZF_RING_2"/>
    <property type="match status" value="1"/>
</dbReference>
<accession>A0AAI9WZH7</accession>
<keyword evidence="7 10" id="KW-0472">Membrane</keyword>
<dbReference type="SUPFAM" id="SSF57850">
    <property type="entry name" value="RING/U-box"/>
    <property type="match status" value="1"/>
</dbReference>
<dbReference type="InterPro" id="IPR013083">
    <property type="entry name" value="Znf_RING/FYVE/PHD"/>
</dbReference>
<evidence type="ECO:0000256" key="9">
    <source>
        <dbReference type="SAM" id="MobiDB-lite"/>
    </source>
</evidence>
<feature type="transmembrane region" description="Helical" evidence="10">
    <location>
        <begin position="224"/>
        <end position="249"/>
    </location>
</feature>
<sequence>MSETSGQLDFKSVAYLLRNSIKEIRSRFGILQMESQVEKLDITTDPEHPFDNVINSFFPIDSILEFNTTTRLSEDSGSGSGSGSGNLTTHQIVGRYASFSPILNNELKSKYRILPSNACTEIDLNDLHNEQEYRHKVLIVLRGDCTFVDKVTNILNSELDSTAIIIANNEPYKGLITMFSNAFNQDYSLETPIMFITFEDYKLLKSLEKESLVLRITTAYLGSWFTLLMSMVFSPPLLIVIFYCFIVCGQKIKKFQVSRKNAQMVRDLPVYIYNIDHLIKETNFSTYLKATGQTNQIPEIENDNAAAIYESPTSSPNRSTTSVHQFIVGGIDLKNSKVPLQVLFSPEKFFKSYKCSICLEKYIPLKSKVLVLDCKHFFHQYCLSNWLINFRRICPLCNSMLSSSSSVQQQQSNLLAGQEEENYGSTLDLERGDEPSEMSSATEQRREVVASTSIPPPPPPPPSNISTSIFSQHLQSAQRELLGNITLLPPRPLLIARPSTLLNQCNVNSKFDREELSTSIDSGNGK</sequence>
<dbReference type="PANTHER" id="PTHR45969">
    <property type="entry name" value="RING ZINC FINGER PROTEIN-RELATED"/>
    <property type="match status" value="1"/>
</dbReference>
<feature type="domain" description="RING-type" evidence="11">
    <location>
        <begin position="355"/>
        <end position="398"/>
    </location>
</feature>
<evidence type="ECO:0000256" key="7">
    <source>
        <dbReference type="ARBA" id="ARBA00023136"/>
    </source>
</evidence>
<feature type="region of interest" description="Disordered" evidence="9">
    <location>
        <begin position="411"/>
        <end position="465"/>
    </location>
</feature>
<dbReference type="GeneID" id="73378756"/>
<name>A0AAI9WZH7_9ASCO</name>
<evidence type="ECO:0000256" key="8">
    <source>
        <dbReference type="PROSITE-ProRule" id="PRU00175"/>
    </source>
</evidence>
<proteinExistence type="predicted"/>
<organism evidence="12 13">
    <name type="scientific">Candida oxycetoniae</name>
    <dbReference type="NCBI Taxonomy" id="497107"/>
    <lineage>
        <taxon>Eukaryota</taxon>
        <taxon>Fungi</taxon>
        <taxon>Dikarya</taxon>
        <taxon>Ascomycota</taxon>
        <taxon>Saccharomycotina</taxon>
        <taxon>Pichiomycetes</taxon>
        <taxon>Debaryomycetaceae</taxon>
        <taxon>Candida/Lodderomyces clade</taxon>
        <taxon>Candida</taxon>
    </lineage>
</organism>
<evidence type="ECO:0000313" key="12">
    <source>
        <dbReference type="EMBL" id="KAI3405920.2"/>
    </source>
</evidence>
<dbReference type="PANTHER" id="PTHR45969:SF69">
    <property type="entry name" value="FINGER DOMAIN PROTEIN, PUTATIVE (AFU_ORTHOLOGUE AFUA_3G12190)-RELATED"/>
    <property type="match status" value="1"/>
</dbReference>
<keyword evidence="4 8" id="KW-0863">Zinc-finger</keyword>
<dbReference type="Proteomes" id="UP001202479">
    <property type="component" value="Unassembled WGS sequence"/>
</dbReference>
<dbReference type="GO" id="GO:0008270">
    <property type="term" value="F:zinc ion binding"/>
    <property type="evidence" value="ECO:0007669"/>
    <property type="project" value="UniProtKB-KW"/>
</dbReference>
<feature type="compositionally biased region" description="Pro residues" evidence="9">
    <location>
        <begin position="454"/>
        <end position="463"/>
    </location>
</feature>
<dbReference type="AlphaFoldDB" id="A0AAI9WZH7"/>
<dbReference type="GO" id="GO:0016020">
    <property type="term" value="C:membrane"/>
    <property type="evidence" value="ECO:0007669"/>
    <property type="project" value="UniProtKB-SubCell"/>
</dbReference>
<comment type="caution">
    <text evidence="12">The sequence shown here is derived from an EMBL/GenBank/DDBJ whole genome shotgun (WGS) entry which is preliminary data.</text>
</comment>
<dbReference type="Gene3D" id="3.30.40.10">
    <property type="entry name" value="Zinc/RING finger domain, C3HC4 (zinc finger)"/>
    <property type="match status" value="1"/>
</dbReference>